<dbReference type="InterPro" id="IPR018228">
    <property type="entry name" value="DNase_TatD-rel_CS"/>
</dbReference>
<dbReference type="Pfam" id="PF01026">
    <property type="entry name" value="TatD_DNase"/>
    <property type="match status" value="1"/>
</dbReference>
<comment type="caution">
    <text evidence="2">The sequence shown here is derived from an EMBL/GenBank/DDBJ whole genome shotgun (WGS) entry which is preliminary data.</text>
</comment>
<dbReference type="PROSITE" id="PS01090">
    <property type="entry name" value="TATD_2"/>
    <property type="match status" value="1"/>
</dbReference>
<accession>A0A7C4Y5A6</accession>
<dbReference type="PANTHER" id="PTHR46124:SF2">
    <property type="entry name" value="D-AMINOACYL-TRNA DEACYLASE"/>
    <property type="match status" value="1"/>
</dbReference>
<reference evidence="2" key="1">
    <citation type="journal article" date="2020" name="mSystems">
        <title>Genome- and Community-Level Interaction Insights into Carbon Utilization and Element Cycling Functions of Hydrothermarchaeota in Hydrothermal Sediment.</title>
        <authorList>
            <person name="Zhou Z."/>
            <person name="Liu Y."/>
            <person name="Xu W."/>
            <person name="Pan J."/>
            <person name="Luo Z.H."/>
            <person name="Li M."/>
        </authorList>
    </citation>
    <scope>NUCLEOTIDE SEQUENCE [LARGE SCALE GENOMIC DNA]</scope>
    <source>
        <strain evidence="2">SpSt-780</strain>
    </source>
</reference>
<name>A0A7C4Y5A6_UNCW3</name>
<dbReference type="Gene3D" id="3.20.20.140">
    <property type="entry name" value="Metal-dependent hydrolases"/>
    <property type="match status" value="1"/>
</dbReference>
<protein>
    <submittedName>
        <fullName evidence="2">TatD family deoxyribonuclease</fullName>
    </submittedName>
</protein>
<keyword evidence="1" id="KW-0378">Hydrolase</keyword>
<dbReference type="PROSITE" id="PS01137">
    <property type="entry name" value="TATD_1"/>
    <property type="match status" value="1"/>
</dbReference>
<dbReference type="EMBL" id="DTHG01000053">
    <property type="protein sequence ID" value="HGW91742.1"/>
    <property type="molecule type" value="Genomic_DNA"/>
</dbReference>
<dbReference type="SUPFAM" id="SSF51556">
    <property type="entry name" value="Metallo-dependent hydrolases"/>
    <property type="match status" value="1"/>
</dbReference>
<gene>
    <name evidence="2" type="ORF">ENV67_04280</name>
</gene>
<dbReference type="InterPro" id="IPR032466">
    <property type="entry name" value="Metal_Hydrolase"/>
</dbReference>
<proteinExistence type="predicted"/>
<dbReference type="InterPro" id="IPR001130">
    <property type="entry name" value="TatD-like"/>
</dbReference>
<sequence>MINIRFYGELKKYNNNIPFASLKKEKKIMISDIMNIFKRPLKECHLILLNGDSVYPAIELNDNDFVSFFPKFKNIDISPIQILNLSGLIDTHSHLDEFENISETLKIAKEFGVDKIVGVGSDYNSNLKLIDLIKKDFPLKIFIALGIHPNNLNSDIEKGIEIIKENIDKIIGIGECGLDYKYKGFNKDLQKDVFSRQIEIAREYKKPIIVHSRGAWEDCFDMLSSFDVEKANFHWFSGDIDILKRIIDRGFFISATPALKFSKPHKDAIKFAPLERILVETDSPVKYFERPSEPKDVIITIKHLSILKDEPVDKVIEITNKNAKEFFGF</sequence>
<dbReference type="PANTHER" id="PTHR46124">
    <property type="entry name" value="D-AMINOACYL-TRNA DEACYLASE"/>
    <property type="match status" value="1"/>
</dbReference>
<evidence type="ECO:0000313" key="2">
    <source>
        <dbReference type="EMBL" id="HGW91742.1"/>
    </source>
</evidence>
<organism evidence="2">
    <name type="scientific">candidate division WOR-3 bacterium</name>
    <dbReference type="NCBI Taxonomy" id="2052148"/>
    <lineage>
        <taxon>Bacteria</taxon>
        <taxon>Bacteria division WOR-3</taxon>
    </lineage>
</organism>
<dbReference type="GO" id="GO:0016788">
    <property type="term" value="F:hydrolase activity, acting on ester bonds"/>
    <property type="evidence" value="ECO:0007669"/>
    <property type="project" value="InterPro"/>
</dbReference>
<dbReference type="CDD" id="cd01310">
    <property type="entry name" value="TatD_DNAse"/>
    <property type="match status" value="1"/>
</dbReference>
<dbReference type="AlphaFoldDB" id="A0A7C4Y5A6"/>
<evidence type="ECO:0000256" key="1">
    <source>
        <dbReference type="ARBA" id="ARBA00022801"/>
    </source>
</evidence>